<dbReference type="InterPro" id="IPR011463">
    <property type="entry name" value="DUF1569"/>
</dbReference>
<dbReference type="Pfam" id="PF07606">
    <property type="entry name" value="DUF1569"/>
    <property type="match status" value="1"/>
</dbReference>
<keyword evidence="2" id="KW-1185">Reference proteome</keyword>
<proteinExistence type="predicted"/>
<gene>
    <name evidence="1" type="ORF">HHX25_05605</name>
</gene>
<evidence type="ECO:0000313" key="1">
    <source>
        <dbReference type="EMBL" id="NMH86971.1"/>
    </source>
</evidence>
<dbReference type="EMBL" id="JABBHF010000003">
    <property type="protein sequence ID" value="NMH86971.1"/>
    <property type="molecule type" value="Genomic_DNA"/>
</dbReference>
<evidence type="ECO:0000313" key="2">
    <source>
        <dbReference type="Proteomes" id="UP000746690"/>
    </source>
</evidence>
<sequence length="157" mass="18212">MQDKKTTVLNDLLSQIEQKIPLKDKSNPTISKANVGWQLDHTLKVINRVCESLKRSNPNDYKKDFNVMRRVLLTLCYIPRGRVKAPKIVRSPDMVSIAQLQDQLNEARIQVNSIESLDKNAHFKHFIFGTLPKAKTLRFLEMHTKHHLKIVKDIMKS</sequence>
<organism evidence="1 2">
    <name type="scientific">Flavivirga algicola</name>
    <dbReference type="NCBI Taxonomy" id="2729136"/>
    <lineage>
        <taxon>Bacteria</taxon>
        <taxon>Pseudomonadati</taxon>
        <taxon>Bacteroidota</taxon>
        <taxon>Flavobacteriia</taxon>
        <taxon>Flavobacteriales</taxon>
        <taxon>Flavobacteriaceae</taxon>
        <taxon>Flavivirga</taxon>
    </lineage>
</organism>
<accession>A0ABX1RTU6</accession>
<reference evidence="1 2" key="1">
    <citation type="submission" date="2020-04" db="EMBL/GenBank/DDBJ databases">
        <title>A Flavivirga sp. nov.</title>
        <authorList>
            <person name="Sun X."/>
        </authorList>
    </citation>
    <scope>NUCLEOTIDE SEQUENCE [LARGE SCALE GENOMIC DNA]</scope>
    <source>
        <strain evidence="1 2">Y03</strain>
    </source>
</reference>
<dbReference type="RefSeq" id="WP_169671068.1">
    <property type="nucleotide sequence ID" value="NZ_JABBHF010000003.1"/>
</dbReference>
<name>A0ABX1RTU6_9FLAO</name>
<comment type="caution">
    <text evidence="1">The sequence shown here is derived from an EMBL/GenBank/DDBJ whole genome shotgun (WGS) entry which is preliminary data.</text>
</comment>
<protein>
    <submittedName>
        <fullName evidence="1">DinB family protein</fullName>
    </submittedName>
</protein>
<dbReference type="Proteomes" id="UP000746690">
    <property type="component" value="Unassembled WGS sequence"/>
</dbReference>
<dbReference type="Gene3D" id="1.20.120.450">
    <property type="entry name" value="dinb family like domain"/>
    <property type="match status" value="1"/>
</dbReference>
<dbReference type="InterPro" id="IPR034660">
    <property type="entry name" value="DinB/YfiT-like"/>
</dbReference>